<dbReference type="GO" id="GO:0052689">
    <property type="term" value="F:carboxylic ester hydrolase activity"/>
    <property type="evidence" value="ECO:0007669"/>
    <property type="project" value="UniProtKB-KW"/>
</dbReference>
<accession>A0AA38I649</accession>
<keyword evidence="2" id="KW-0719">Serine esterase</keyword>
<evidence type="ECO:0000259" key="5">
    <source>
        <dbReference type="Pfam" id="PF00135"/>
    </source>
</evidence>
<keyword evidence="7" id="KW-1185">Reference proteome</keyword>
<name>A0AA38I649_9CUCU</name>
<evidence type="ECO:0000313" key="7">
    <source>
        <dbReference type="Proteomes" id="UP001168821"/>
    </source>
</evidence>
<comment type="similarity">
    <text evidence="1">Belongs to the type-B carboxylesterase/lipase family.</text>
</comment>
<organism evidence="6 7">
    <name type="scientific">Zophobas morio</name>
    <dbReference type="NCBI Taxonomy" id="2755281"/>
    <lineage>
        <taxon>Eukaryota</taxon>
        <taxon>Metazoa</taxon>
        <taxon>Ecdysozoa</taxon>
        <taxon>Arthropoda</taxon>
        <taxon>Hexapoda</taxon>
        <taxon>Insecta</taxon>
        <taxon>Pterygota</taxon>
        <taxon>Neoptera</taxon>
        <taxon>Endopterygota</taxon>
        <taxon>Coleoptera</taxon>
        <taxon>Polyphaga</taxon>
        <taxon>Cucujiformia</taxon>
        <taxon>Tenebrionidae</taxon>
        <taxon>Zophobas</taxon>
    </lineage>
</organism>
<dbReference type="EMBL" id="JALNTZ010000006">
    <property type="protein sequence ID" value="KAJ3650055.1"/>
    <property type="molecule type" value="Genomic_DNA"/>
</dbReference>
<evidence type="ECO:0000256" key="3">
    <source>
        <dbReference type="ARBA" id="ARBA00022801"/>
    </source>
</evidence>
<dbReference type="PANTHER" id="PTHR43142:SF1">
    <property type="entry name" value="CARBOXYLIC ESTER HYDROLASE"/>
    <property type="match status" value="1"/>
</dbReference>
<evidence type="ECO:0000313" key="6">
    <source>
        <dbReference type="EMBL" id="KAJ3650055.1"/>
    </source>
</evidence>
<dbReference type="InterPro" id="IPR002018">
    <property type="entry name" value="CarbesteraseB"/>
</dbReference>
<dbReference type="InterPro" id="IPR029058">
    <property type="entry name" value="AB_hydrolase_fold"/>
</dbReference>
<dbReference type="Pfam" id="PF00135">
    <property type="entry name" value="COesterase"/>
    <property type="match status" value="1"/>
</dbReference>
<reference evidence="6" key="1">
    <citation type="journal article" date="2023" name="G3 (Bethesda)">
        <title>Whole genome assemblies of Zophobas morio and Tenebrio molitor.</title>
        <authorList>
            <person name="Kaur S."/>
            <person name="Stinson S.A."/>
            <person name="diCenzo G.C."/>
        </authorList>
    </citation>
    <scope>NUCLEOTIDE SEQUENCE</scope>
    <source>
        <strain evidence="6">QUZm001</strain>
    </source>
</reference>
<protein>
    <recommendedName>
        <fullName evidence="5">Carboxylesterase type B domain-containing protein</fullName>
    </recommendedName>
</protein>
<dbReference type="Proteomes" id="UP001168821">
    <property type="component" value="Unassembled WGS sequence"/>
</dbReference>
<dbReference type="AlphaFoldDB" id="A0AA38I649"/>
<comment type="caution">
    <text evidence="6">The sequence shown here is derived from an EMBL/GenBank/DDBJ whole genome shotgun (WGS) entry which is preliminary data.</text>
</comment>
<feature type="domain" description="Carboxylesterase type B" evidence="5">
    <location>
        <begin position="3"/>
        <end position="507"/>
    </location>
</feature>
<evidence type="ECO:0000256" key="4">
    <source>
        <dbReference type="ARBA" id="ARBA00023180"/>
    </source>
</evidence>
<dbReference type="SUPFAM" id="SSF53474">
    <property type="entry name" value="alpha/beta-Hydrolases"/>
    <property type="match status" value="1"/>
</dbReference>
<keyword evidence="4" id="KW-0325">Glycoprotein</keyword>
<evidence type="ECO:0000256" key="2">
    <source>
        <dbReference type="ARBA" id="ARBA00022487"/>
    </source>
</evidence>
<proteinExistence type="inferred from homology"/>
<evidence type="ECO:0000256" key="1">
    <source>
        <dbReference type="ARBA" id="ARBA00005964"/>
    </source>
</evidence>
<dbReference type="PANTHER" id="PTHR43142">
    <property type="entry name" value="CARBOXYLIC ESTER HYDROLASE"/>
    <property type="match status" value="1"/>
</dbReference>
<sequence>MEQPVIQIQQGKLLGTVSKDMDGNPFYSFRGIPYARPPLGKLRFKAPLPPVPWKGIFSATQNGDCCFSVDVFEKVFVGSEDCLNLNVYTPHLPRSGTNLLPVMVWIHGGGFVCGSNNSEIYGPEFLITEKVVIVSINYRLGLLGFLSLNDPSAGVPGNTGFKDIVMALKWVRQNIEQFNGDSKNVTIFGASSGGATVHLLTLSPMAQGLFHKAIAQSGSALNPWSRARKADEEVYAAFGCEGKSDLEFLEHLQSLSVKEILQNQYKLEYVIEPDAILVFGLIIERPIEKQGEAPFMCEDPLNIILSGNFDQVPFIMGATNLEGLVINTYQAKRSSNTINDPESNLPHFLGYKRGTPESQTVALKIQEFYFGNEKPGEDTQDKIYEMVTDNSFFYGIYAAARLHIATSRSRIYFYRMSIKTSLEFLQAIMEKDREKGAAHYDDVAYMFKTIFTPPLSPDSVEYKFIKIFVKLWTNFAYYGNPTHNVSSIVWKEATKERIGCLQIDETLLFQPTYFPRCIPFWDKIYSESPSGQNFAKFSSKF</sequence>
<gene>
    <name evidence="6" type="ORF">Zmor_021764</name>
</gene>
<keyword evidence="3" id="KW-0378">Hydrolase</keyword>
<dbReference type="Gene3D" id="3.40.50.1820">
    <property type="entry name" value="alpha/beta hydrolase"/>
    <property type="match status" value="1"/>
</dbReference>